<sequence>MVAYLVDKVKDAMHRDNDLSIDRQQLSVNGVKNGVNIQRYLYSDYEFEEKTSLSINLIDDQFSSVVAEAVGFKVLKLEYRKSSSYPHFFPPSTADVAEEKVLRERDSPHPLNC</sequence>
<comment type="caution">
    <text evidence="1">The sequence shown here is derived from an EMBL/GenBank/DDBJ whole genome shotgun (WGS) entry which is preliminary data.</text>
</comment>
<protein>
    <submittedName>
        <fullName evidence="1">Uncharacterized protein</fullName>
    </submittedName>
</protein>
<evidence type="ECO:0000313" key="1">
    <source>
        <dbReference type="EMBL" id="GFT10233.1"/>
    </source>
</evidence>
<dbReference type="Proteomes" id="UP000887013">
    <property type="component" value="Unassembled WGS sequence"/>
</dbReference>
<proteinExistence type="predicted"/>
<dbReference type="EMBL" id="BMAW01057350">
    <property type="protein sequence ID" value="GFT10233.1"/>
    <property type="molecule type" value="Genomic_DNA"/>
</dbReference>
<accession>A0A8X6NF51</accession>
<evidence type="ECO:0000313" key="2">
    <source>
        <dbReference type="Proteomes" id="UP000887013"/>
    </source>
</evidence>
<name>A0A8X6NF51_NEPPI</name>
<dbReference type="AlphaFoldDB" id="A0A8X6NF51"/>
<organism evidence="1 2">
    <name type="scientific">Nephila pilipes</name>
    <name type="common">Giant wood spider</name>
    <name type="synonym">Nephila maculata</name>
    <dbReference type="NCBI Taxonomy" id="299642"/>
    <lineage>
        <taxon>Eukaryota</taxon>
        <taxon>Metazoa</taxon>
        <taxon>Ecdysozoa</taxon>
        <taxon>Arthropoda</taxon>
        <taxon>Chelicerata</taxon>
        <taxon>Arachnida</taxon>
        <taxon>Araneae</taxon>
        <taxon>Araneomorphae</taxon>
        <taxon>Entelegynae</taxon>
        <taxon>Araneoidea</taxon>
        <taxon>Nephilidae</taxon>
        <taxon>Nephila</taxon>
    </lineage>
</organism>
<keyword evidence="2" id="KW-1185">Reference proteome</keyword>
<reference evidence="1" key="1">
    <citation type="submission" date="2020-08" db="EMBL/GenBank/DDBJ databases">
        <title>Multicomponent nature underlies the extraordinary mechanical properties of spider dragline silk.</title>
        <authorList>
            <person name="Kono N."/>
            <person name="Nakamura H."/>
            <person name="Mori M."/>
            <person name="Yoshida Y."/>
            <person name="Ohtoshi R."/>
            <person name="Malay A.D."/>
            <person name="Moran D.A.P."/>
            <person name="Tomita M."/>
            <person name="Numata K."/>
            <person name="Arakawa K."/>
        </authorList>
    </citation>
    <scope>NUCLEOTIDE SEQUENCE</scope>
</reference>
<gene>
    <name evidence="1" type="ORF">NPIL_638911</name>
</gene>